<evidence type="ECO:0000313" key="3">
    <source>
        <dbReference type="Proteomes" id="UP000237246"/>
    </source>
</evidence>
<evidence type="ECO:0000256" key="1">
    <source>
        <dbReference type="SAM" id="MobiDB-lite"/>
    </source>
</evidence>
<reference evidence="2 3" key="1">
    <citation type="submission" date="2018-01" db="EMBL/GenBank/DDBJ databases">
        <title>Comparison of the Chinese Bamboo Partridge and Red Junglefowl genome sequences highlights the importance of demography in genome evolution.</title>
        <authorList>
            <person name="Tiley G.P."/>
            <person name="Kimball R.T."/>
            <person name="Braun E.L."/>
            <person name="Burleigh J.G."/>
        </authorList>
    </citation>
    <scope>NUCLEOTIDE SEQUENCE [LARGE SCALE GENOMIC DNA]</scope>
    <source>
        <strain evidence="2">RTK389</strain>
        <tissue evidence="2">Blood</tissue>
    </source>
</reference>
<keyword evidence="3" id="KW-1185">Reference proteome</keyword>
<feature type="compositionally biased region" description="Low complexity" evidence="1">
    <location>
        <begin position="22"/>
        <end position="33"/>
    </location>
</feature>
<comment type="caution">
    <text evidence="2">The sequence shown here is derived from an EMBL/GenBank/DDBJ whole genome shotgun (WGS) entry which is preliminary data.</text>
</comment>
<feature type="region of interest" description="Disordered" evidence="1">
    <location>
        <begin position="18"/>
        <end position="93"/>
    </location>
</feature>
<organism evidence="2 3">
    <name type="scientific">Bambusicola thoracicus</name>
    <name type="common">Chinese bamboo-partridge</name>
    <name type="synonym">Perdix thoracica</name>
    <dbReference type="NCBI Taxonomy" id="9083"/>
    <lineage>
        <taxon>Eukaryota</taxon>
        <taxon>Metazoa</taxon>
        <taxon>Chordata</taxon>
        <taxon>Craniata</taxon>
        <taxon>Vertebrata</taxon>
        <taxon>Euteleostomi</taxon>
        <taxon>Archelosauria</taxon>
        <taxon>Archosauria</taxon>
        <taxon>Dinosauria</taxon>
        <taxon>Saurischia</taxon>
        <taxon>Theropoda</taxon>
        <taxon>Coelurosauria</taxon>
        <taxon>Aves</taxon>
        <taxon>Neognathae</taxon>
        <taxon>Galloanserae</taxon>
        <taxon>Galliformes</taxon>
        <taxon>Phasianidae</taxon>
        <taxon>Perdicinae</taxon>
        <taxon>Bambusicola</taxon>
    </lineage>
</organism>
<accession>A0A2P4SBZ8</accession>
<gene>
    <name evidence="2" type="ORF">CIB84_014609</name>
</gene>
<dbReference type="AlphaFoldDB" id="A0A2P4SBZ8"/>
<protein>
    <submittedName>
        <fullName evidence="2">Uncharacterized protein</fullName>
    </submittedName>
</protein>
<dbReference type="Proteomes" id="UP000237246">
    <property type="component" value="Unassembled WGS sequence"/>
</dbReference>
<evidence type="ECO:0000313" key="2">
    <source>
        <dbReference type="EMBL" id="POI21645.1"/>
    </source>
</evidence>
<name>A0A2P4SBZ8_BAMTH</name>
<proteinExistence type="predicted"/>
<feature type="compositionally biased region" description="Pro residues" evidence="1">
    <location>
        <begin position="44"/>
        <end position="53"/>
    </location>
</feature>
<feature type="compositionally biased region" description="Low complexity" evidence="1">
    <location>
        <begin position="54"/>
        <end position="63"/>
    </location>
</feature>
<dbReference type="EMBL" id="PPHD01066745">
    <property type="protein sequence ID" value="POI21645.1"/>
    <property type="molecule type" value="Genomic_DNA"/>
</dbReference>
<sequence length="93" mass="9557">MRFVVGYALLRRQILFGNNPFSSLTGNSESSSSQPLRTENREPLPNPWSPSPPASQSQAPSSEGGSGGSGSTQSTPTVSNPFGLNAASFGAGT</sequence>